<feature type="region of interest" description="Disordered" evidence="3">
    <location>
        <begin position="1"/>
        <end position="91"/>
    </location>
</feature>
<dbReference type="InterPro" id="IPR001453">
    <property type="entry name" value="MoaB/Mog_dom"/>
</dbReference>
<dbReference type="Gene3D" id="3.40.980.10">
    <property type="entry name" value="MoaB/Mog-like domain"/>
    <property type="match status" value="1"/>
</dbReference>
<feature type="domain" description="MoaB/Mog" evidence="4">
    <location>
        <begin position="97"/>
        <end position="239"/>
    </location>
</feature>
<evidence type="ECO:0000313" key="6">
    <source>
        <dbReference type="Proteomes" id="UP000619486"/>
    </source>
</evidence>
<dbReference type="AlphaFoldDB" id="A0A918LWW7"/>
<reference evidence="5" key="1">
    <citation type="journal article" date="2014" name="Int. J. Syst. Evol. Microbiol.">
        <title>Complete genome sequence of Corynebacterium casei LMG S-19264T (=DSM 44701T), isolated from a smear-ripened cheese.</title>
        <authorList>
            <consortium name="US DOE Joint Genome Institute (JGI-PGF)"/>
            <person name="Walter F."/>
            <person name="Albersmeier A."/>
            <person name="Kalinowski J."/>
            <person name="Ruckert C."/>
        </authorList>
    </citation>
    <scope>NUCLEOTIDE SEQUENCE</scope>
    <source>
        <strain evidence="5">JCM 3172</strain>
    </source>
</reference>
<feature type="compositionally biased region" description="Low complexity" evidence="3">
    <location>
        <begin position="63"/>
        <end position="81"/>
    </location>
</feature>
<dbReference type="CDD" id="cd00886">
    <property type="entry name" value="MogA_MoaB"/>
    <property type="match status" value="1"/>
</dbReference>
<dbReference type="RefSeq" id="WP_019887098.1">
    <property type="nucleotide sequence ID" value="NZ_BMQQ01000040.1"/>
</dbReference>
<dbReference type="Proteomes" id="UP000619486">
    <property type="component" value="Unassembled WGS sequence"/>
</dbReference>
<dbReference type="GO" id="GO:0006777">
    <property type="term" value="P:Mo-molybdopterin cofactor biosynthetic process"/>
    <property type="evidence" value="ECO:0007669"/>
    <property type="project" value="UniProtKB-KW"/>
</dbReference>
<dbReference type="Pfam" id="PF00994">
    <property type="entry name" value="MoCF_biosynth"/>
    <property type="match status" value="1"/>
</dbReference>
<organism evidence="5 6">
    <name type="scientific">Streptomyces purpureus</name>
    <dbReference type="NCBI Taxonomy" id="1951"/>
    <lineage>
        <taxon>Bacteria</taxon>
        <taxon>Bacillati</taxon>
        <taxon>Actinomycetota</taxon>
        <taxon>Actinomycetes</taxon>
        <taxon>Kitasatosporales</taxon>
        <taxon>Streptomycetaceae</taxon>
        <taxon>Streptomyces</taxon>
    </lineage>
</organism>
<dbReference type="PROSITE" id="PS01078">
    <property type="entry name" value="MOCF_BIOSYNTHESIS_1"/>
    <property type="match status" value="1"/>
</dbReference>
<dbReference type="InterPro" id="IPR008284">
    <property type="entry name" value="MoCF_biosynth_CS"/>
</dbReference>
<evidence type="ECO:0000313" key="5">
    <source>
        <dbReference type="EMBL" id="GGT61735.1"/>
    </source>
</evidence>
<dbReference type="PANTHER" id="PTHR43764">
    <property type="entry name" value="MOLYBDENUM COFACTOR BIOSYNTHESIS"/>
    <property type="match status" value="1"/>
</dbReference>
<keyword evidence="6" id="KW-1185">Reference proteome</keyword>
<dbReference type="InterPro" id="IPR051920">
    <property type="entry name" value="MPT_Adenylyltrnsfr/MoaC-Rel"/>
</dbReference>
<dbReference type="InterPro" id="IPR036425">
    <property type="entry name" value="MoaB/Mog-like_dom_sf"/>
</dbReference>
<reference evidence="5" key="2">
    <citation type="submission" date="2020-09" db="EMBL/GenBank/DDBJ databases">
        <authorList>
            <person name="Sun Q."/>
            <person name="Ohkuma M."/>
        </authorList>
    </citation>
    <scope>NUCLEOTIDE SEQUENCE</scope>
    <source>
        <strain evidence="5">JCM 3172</strain>
    </source>
</reference>
<evidence type="ECO:0000256" key="1">
    <source>
        <dbReference type="ARBA" id="ARBA00005046"/>
    </source>
</evidence>
<gene>
    <name evidence="5" type="ORF">GCM10014713_63960</name>
</gene>
<dbReference type="SUPFAM" id="SSF53218">
    <property type="entry name" value="Molybdenum cofactor biosynthesis proteins"/>
    <property type="match status" value="1"/>
</dbReference>
<evidence type="ECO:0000259" key="4">
    <source>
        <dbReference type="SMART" id="SM00852"/>
    </source>
</evidence>
<dbReference type="NCBIfam" id="TIGR00177">
    <property type="entry name" value="molyb_syn"/>
    <property type="match status" value="1"/>
</dbReference>
<dbReference type="SMART" id="SM00852">
    <property type="entry name" value="MoCF_biosynth"/>
    <property type="match status" value="1"/>
</dbReference>
<accession>A0A918LWW7</accession>
<evidence type="ECO:0000256" key="2">
    <source>
        <dbReference type="ARBA" id="ARBA00023150"/>
    </source>
</evidence>
<dbReference type="PANTHER" id="PTHR43764:SF1">
    <property type="entry name" value="MOLYBDOPTERIN MOLYBDOTRANSFERASE"/>
    <property type="match status" value="1"/>
</dbReference>
<name>A0A918LWW7_9ACTN</name>
<feature type="compositionally biased region" description="Basic and acidic residues" evidence="3">
    <location>
        <begin position="32"/>
        <end position="43"/>
    </location>
</feature>
<evidence type="ECO:0000256" key="3">
    <source>
        <dbReference type="SAM" id="MobiDB-lite"/>
    </source>
</evidence>
<comment type="pathway">
    <text evidence="1">Cofactor biosynthesis; molybdopterin biosynthesis.</text>
</comment>
<comment type="caution">
    <text evidence="5">The sequence shown here is derived from an EMBL/GenBank/DDBJ whole genome shotgun (WGS) entry which is preliminary data.</text>
</comment>
<proteinExistence type="predicted"/>
<keyword evidence="2" id="KW-0501">Molybdenum cofactor biosynthesis</keyword>
<protein>
    <recommendedName>
        <fullName evidence="4">MoaB/Mog domain-containing protein</fullName>
    </recommendedName>
</protein>
<dbReference type="EMBL" id="BMQQ01000040">
    <property type="protein sequence ID" value="GGT61735.1"/>
    <property type="molecule type" value="Genomic_DNA"/>
</dbReference>
<sequence length="252" mass="25493">MNPGQPGEPHAAQSAHGADPTHAAYGAQPTHGAHDSRGSHAAHESQSPHGTHAAHQGHETHAAHGGHAAQARHTAHTAHATNGERPEGEDSAPYRALVVTASNRAAAGVYEDKGGPVLAEGLAALGFVVDGPQVVPDGDPVEAALRAAVDAAYDVVVTTGGTGISPTDATPDVTRRVLDYEIPGIPEAIRAHGREKIPTAALSRGLAGVAGRTLIVNLPGSPGGVRDGLAVLEPLLVHAADQLRGGDHPRPS</sequence>